<dbReference type="PANTHER" id="PTHR34220">
    <property type="entry name" value="SENSOR HISTIDINE KINASE YPDA"/>
    <property type="match status" value="1"/>
</dbReference>
<dbReference type="Gene3D" id="3.30.565.10">
    <property type="entry name" value="Histidine kinase-like ATPase, C-terminal domain"/>
    <property type="match status" value="1"/>
</dbReference>
<keyword evidence="6 8" id="KW-1133">Transmembrane helix</keyword>
<dbReference type="Pfam" id="PF02743">
    <property type="entry name" value="dCache_1"/>
    <property type="match status" value="1"/>
</dbReference>
<feature type="domain" description="HAMP" evidence="9">
    <location>
        <begin position="321"/>
        <end position="377"/>
    </location>
</feature>
<dbReference type="InterPro" id="IPR036890">
    <property type="entry name" value="HATPase_C_sf"/>
</dbReference>
<dbReference type="GO" id="GO:0004673">
    <property type="term" value="F:protein histidine kinase activity"/>
    <property type="evidence" value="ECO:0007669"/>
    <property type="project" value="UniProtKB-EC"/>
</dbReference>
<evidence type="ECO:0000256" key="7">
    <source>
        <dbReference type="ARBA" id="ARBA00023136"/>
    </source>
</evidence>
<keyword evidence="11" id="KW-1185">Reference proteome</keyword>
<dbReference type="Proteomes" id="UP001589836">
    <property type="component" value="Unassembled WGS sequence"/>
</dbReference>
<gene>
    <name evidence="10" type="ORF">ACFFGV_14985</name>
</gene>
<name>A0ABV6LRF4_9BACI</name>
<evidence type="ECO:0000256" key="5">
    <source>
        <dbReference type="ARBA" id="ARBA00022692"/>
    </source>
</evidence>
<dbReference type="SUPFAM" id="SSF55874">
    <property type="entry name" value="ATPase domain of HSP90 chaperone/DNA topoisomerase II/histidine kinase"/>
    <property type="match status" value="1"/>
</dbReference>
<keyword evidence="2" id="KW-1003">Cell membrane</keyword>
<dbReference type="EC" id="2.7.13.3" evidence="10"/>
<evidence type="ECO:0000256" key="1">
    <source>
        <dbReference type="ARBA" id="ARBA00004651"/>
    </source>
</evidence>
<dbReference type="RefSeq" id="WP_377349398.1">
    <property type="nucleotide sequence ID" value="NZ_JBHLTP010000012.1"/>
</dbReference>
<dbReference type="PROSITE" id="PS50885">
    <property type="entry name" value="HAMP"/>
    <property type="match status" value="1"/>
</dbReference>
<feature type="transmembrane region" description="Helical" evidence="8">
    <location>
        <begin position="302"/>
        <end position="327"/>
    </location>
</feature>
<organism evidence="10 11">
    <name type="scientific">Pontibacillus salicampi</name>
    <dbReference type="NCBI Taxonomy" id="1449801"/>
    <lineage>
        <taxon>Bacteria</taxon>
        <taxon>Bacillati</taxon>
        <taxon>Bacillota</taxon>
        <taxon>Bacilli</taxon>
        <taxon>Bacillales</taxon>
        <taxon>Bacillaceae</taxon>
        <taxon>Pontibacillus</taxon>
    </lineage>
</organism>
<dbReference type="InterPro" id="IPR010559">
    <property type="entry name" value="Sig_transdc_His_kin_internal"/>
</dbReference>
<evidence type="ECO:0000256" key="4">
    <source>
        <dbReference type="ARBA" id="ARBA00022679"/>
    </source>
</evidence>
<comment type="caution">
    <text evidence="10">The sequence shown here is derived from an EMBL/GenBank/DDBJ whole genome shotgun (WGS) entry which is preliminary data.</text>
</comment>
<dbReference type="InterPro" id="IPR050640">
    <property type="entry name" value="Bact_2-comp_sensor_kinase"/>
</dbReference>
<accession>A0ABV6LRF4</accession>
<evidence type="ECO:0000259" key="9">
    <source>
        <dbReference type="PROSITE" id="PS50885"/>
    </source>
</evidence>
<evidence type="ECO:0000313" key="10">
    <source>
        <dbReference type="EMBL" id="MFC0524882.1"/>
    </source>
</evidence>
<keyword evidence="3" id="KW-0597">Phosphoprotein</keyword>
<comment type="subcellular location">
    <subcellularLocation>
        <location evidence="1">Cell membrane</location>
        <topology evidence="1">Multi-pass membrane protein</topology>
    </subcellularLocation>
</comment>
<dbReference type="InterPro" id="IPR033479">
    <property type="entry name" value="dCache_1"/>
</dbReference>
<evidence type="ECO:0000256" key="3">
    <source>
        <dbReference type="ARBA" id="ARBA00022553"/>
    </source>
</evidence>
<dbReference type="EMBL" id="JBHLTP010000012">
    <property type="protein sequence ID" value="MFC0524882.1"/>
    <property type="molecule type" value="Genomic_DNA"/>
</dbReference>
<evidence type="ECO:0000256" key="6">
    <source>
        <dbReference type="ARBA" id="ARBA00022989"/>
    </source>
</evidence>
<dbReference type="CDD" id="cd06225">
    <property type="entry name" value="HAMP"/>
    <property type="match status" value="1"/>
</dbReference>
<sequence length="613" mass="71481">MRIPLLRRTSIKSKLAFIILFFVCTPLIVFGYFWYEKTTTSIETNAIAYSQLLLKQTNQYLDFYLADLEQATAPIQSNPLVQRYMSLEPQPTEKYKQFQLSKQIQEEEFSNILNGRSDIFGISLINKNAMQVNNYSKVNKFLDMNQVRQRTNELWREVDQLDTYKVMGVEFVQNTPVLTVVRKLYDNTTYETSGLLVIHLQLNQIAKIMNDITLSHFKDVWIVDKENKIIYHPEDSRLGTTYTSDVFLNNQEEPFYIDKEESQSMLMVQHTLPSEEMDWRIIAGVPMSSIMENLIHLRNSTIWIGLILIGAALFFVGGFSYSLTYSLENLQKLMKRAEKGNLNIERKKPFPLYQNDEVSDLYDSFYSMTHKLDHLIEEVHLSKLKEKEMELKTRESELLAMQSQINPHFLYNTLEIINSHAIIENQMMISNMTTSLADMFRYNVSNTKKVVPLQEEIAHIKAYLAIQKERFEELQVILDIPESDSKDVWTARITLQPILENAFVHGYEEHSLSPQFIGIYGKKTKHYYQIYVVDRGMGMDPDVKEEFNYAFMHNVDVKSTSKSTRRIGLLNVHKRLNAHFGSPYGLNIYQSSELGTVIQISLPYHVEEQKKEA</sequence>
<feature type="transmembrane region" description="Helical" evidence="8">
    <location>
        <begin position="15"/>
        <end position="35"/>
    </location>
</feature>
<evidence type="ECO:0000256" key="8">
    <source>
        <dbReference type="SAM" id="Phobius"/>
    </source>
</evidence>
<proteinExistence type="predicted"/>
<dbReference type="Gene3D" id="3.30.450.20">
    <property type="entry name" value="PAS domain"/>
    <property type="match status" value="1"/>
</dbReference>
<evidence type="ECO:0000256" key="2">
    <source>
        <dbReference type="ARBA" id="ARBA00022475"/>
    </source>
</evidence>
<dbReference type="Gene3D" id="6.10.340.10">
    <property type="match status" value="1"/>
</dbReference>
<keyword evidence="4 10" id="KW-0808">Transferase</keyword>
<evidence type="ECO:0000313" key="11">
    <source>
        <dbReference type="Proteomes" id="UP001589836"/>
    </source>
</evidence>
<protein>
    <submittedName>
        <fullName evidence="10">Sensor histidine kinase</fullName>
        <ecNumber evidence="10">2.7.13.3</ecNumber>
    </submittedName>
</protein>
<dbReference type="Pfam" id="PF06580">
    <property type="entry name" value="His_kinase"/>
    <property type="match status" value="1"/>
</dbReference>
<reference evidence="10 11" key="1">
    <citation type="submission" date="2024-09" db="EMBL/GenBank/DDBJ databases">
        <authorList>
            <person name="Sun Q."/>
            <person name="Mori K."/>
        </authorList>
    </citation>
    <scope>NUCLEOTIDE SEQUENCE [LARGE SCALE GENOMIC DNA]</scope>
    <source>
        <strain evidence="10 11">NCAIM B.02529</strain>
    </source>
</reference>
<keyword evidence="10" id="KW-0418">Kinase</keyword>
<keyword evidence="7 8" id="KW-0472">Membrane</keyword>
<keyword evidence="5 8" id="KW-0812">Transmembrane</keyword>
<dbReference type="InterPro" id="IPR003660">
    <property type="entry name" value="HAMP_dom"/>
</dbReference>
<dbReference type="PANTHER" id="PTHR34220:SF7">
    <property type="entry name" value="SENSOR HISTIDINE KINASE YPDA"/>
    <property type="match status" value="1"/>
</dbReference>